<dbReference type="SUPFAM" id="SSF55729">
    <property type="entry name" value="Acyl-CoA N-acyltransferases (Nat)"/>
    <property type="match status" value="1"/>
</dbReference>
<dbReference type="InterPro" id="IPR000182">
    <property type="entry name" value="GNAT_dom"/>
</dbReference>
<dbReference type="Pfam" id="PF00583">
    <property type="entry name" value="Acetyltransf_1"/>
    <property type="match status" value="1"/>
</dbReference>
<dbReference type="Proteomes" id="UP001500542">
    <property type="component" value="Unassembled WGS sequence"/>
</dbReference>
<reference evidence="3" key="1">
    <citation type="journal article" date="2019" name="Int. J. Syst. Evol. Microbiol.">
        <title>The Global Catalogue of Microorganisms (GCM) 10K type strain sequencing project: providing services to taxonomists for standard genome sequencing and annotation.</title>
        <authorList>
            <consortium name="The Broad Institute Genomics Platform"/>
            <consortium name="The Broad Institute Genome Sequencing Center for Infectious Disease"/>
            <person name="Wu L."/>
            <person name="Ma J."/>
        </authorList>
    </citation>
    <scope>NUCLEOTIDE SEQUENCE [LARGE SCALE GENOMIC DNA]</scope>
    <source>
        <strain evidence="3">JCM 10977</strain>
    </source>
</reference>
<proteinExistence type="predicted"/>
<dbReference type="InterPro" id="IPR016181">
    <property type="entry name" value="Acyl_CoA_acyltransferase"/>
</dbReference>
<dbReference type="Gene3D" id="3.40.630.30">
    <property type="match status" value="1"/>
</dbReference>
<dbReference type="PROSITE" id="PS51186">
    <property type="entry name" value="GNAT"/>
    <property type="match status" value="1"/>
</dbReference>
<protein>
    <submittedName>
        <fullName evidence="2">GNAT family N-acetyltransferase</fullName>
    </submittedName>
</protein>
<accession>A0ABP4A3P8</accession>
<sequence length="314" mass="34594">MTKYGVLRRKRCGSARFAGDCGVQFGAMCPRVDLVSWHSPRVTEGINAELKTDRAAKLLAAYDDQLRGGAESADVPTSTDGPVIRVEYPNRGFVSYRSLAGLDGAELDALIARQREYFAAKGQPVEWKTRGHDLPADLTERLTAAGFVPEERETVVIAESADIVERLSGRDTVDGVTIRRTEDKADFERIAAMESTVWDQDWSWLTDDLVRRHATGLTDIFVAEADTTGEVVSAAWAVYKKNTDFTGLWGGSTLAEWRGRGIYKALVAVRAARAVELGYRYLQVDASDDSSPILQRLGFLAVTTTTPYVYTAKN</sequence>
<evidence type="ECO:0000313" key="2">
    <source>
        <dbReference type="EMBL" id="GAA0929715.1"/>
    </source>
</evidence>
<evidence type="ECO:0000313" key="3">
    <source>
        <dbReference type="Proteomes" id="UP001500542"/>
    </source>
</evidence>
<gene>
    <name evidence="2" type="ORF">GCM10009554_12280</name>
</gene>
<keyword evidence="3" id="KW-1185">Reference proteome</keyword>
<feature type="domain" description="N-acetyltransferase" evidence="1">
    <location>
        <begin position="176"/>
        <end position="314"/>
    </location>
</feature>
<organism evidence="2 3">
    <name type="scientific">Kribbella koreensis</name>
    <dbReference type="NCBI Taxonomy" id="57909"/>
    <lineage>
        <taxon>Bacteria</taxon>
        <taxon>Bacillati</taxon>
        <taxon>Actinomycetota</taxon>
        <taxon>Actinomycetes</taxon>
        <taxon>Propionibacteriales</taxon>
        <taxon>Kribbellaceae</taxon>
        <taxon>Kribbella</taxon>
    </lineage>
</organism>
<comment type="caution">
    <text evidence="2">The sequence shown here is derived from an EMBL/GenBank/DDBJ whole genome shotgun (WGS) entry which is preliminary data.</text>
</comment>
<dbReference type="EMBL" id="BAAAHK010000003">
    <property type="protein sequence ID" value="GAA0929715.1"/>
    <property type="molecule type" value="Genomic_DNA"/>
</dbReference>
<evidence type="ECO:0000259" key="1">
    <source>
        <dbReference type="PROSITE" id="PS51186"/>
    </source>
</evidence>
<name>A0ABP4A3P8_9ACTN</name>